<dbReference type="InterPro" id="IPR050367">
    <property type="entry name" value="APC_superfamily"/>
</dbReference>
<feature type="transmembrane region" description="Helical" evidence="7">
    <location>
        <begin position="42"/>
        <end position="65"/>
    </location>
</feature>
<keyword evidence="4 7" id="KW-0812">Transmembrane</keyword>
<feature type="transmembrane region" description="Helical" evidence="7">
    <location>
        <begin position="370"/>
        <end position="392"/>
    </location>
</feature>
<evidence type="ECO:0000313" key="9">
    <source>
        <dbReference type="Proteomes" id="UP001628078"/>
    </source>
</evidence>
<dbReference type="RefSeq" id="WP_407882262.1">
    <property type="nucleotide sequence ID" value="NZ_BQXO01000001.1"/>
</dbReference>
<keyword evidence="5 7" id="KW-1133">Transmembrane helix</keyword>
<keyword evidence="9" id="KW-1185">Reference proteome</keyword>
<sequence length="502" mass="55073">MENESSNKKTLTLGALVLMIFTTIFGFGNTPTAFEQMGYGAIFWYLLGALLFFLPSGLMFAEYGASLKGSKGGIYSWLDASIGEQWSFIATFIWLSAWIIWQVMISQKVWITLSTILTGKDTTPSWHLFGLNSTLTIGLLAILWIIGITWAASRGMESIARVSSVGGIAVMALNVILVLASLIILIANHFQLAQPINHLSDFATSPNPQFQTPIAMISFVIYAIFAYGGLESIGGVTDSLDQPEKTFPKGILIGTLVIGIGYSLTIFLWGISTNWSMVIAHGNVNLGNITYVLMGNLGDVLGIALGLSVSSAHVLGEVFSRFAGVSMFLAYLGSFFVLIYSPLKSFILGSPKALWPKKMTRLNRHGMPEFAMWMQAVAVIVFITGISIASVLTHQDAKFFYNVLTSMSNVSTTLPYLFLVGAFPYFKREDLPRPFVAYHSHRWMLFVVTLVMITLSVGIGFTILQPFLVKDWVTAIATVAGPIIFGGIAWIFYANRENNLDD</sequence>
<reference evidence="8 9" key="1">
    <citation type="submission" date="2022-03" db="EMBL/GenBank/DDBJ databases">
        <title>Draft genome sequence of Furfurilactobacillus curtus JCM 31185.</title>
        <authorList>
            <person name="Suzuki S."/>
            <person name="Endo A."/>
            <person name="Kajikawa A."/>
        </authorList>
    </citation>
    <scope>NUCLEOTIDE SEQUENCE [LARGE SCALE GENOMIC DNA]</scope>
    <source>
        <strain evidence="8 9">JCM 31185</strain>
    </source>
</reference>
<evidence type="ECO:0000256" key="1">
    <source>
        <dbReference type="ARBA" id="ARBA00004651"/>
    </source>
</evidence>
<evidence type="ECO:0000256" key="5">
    <source>
        <dbReference type="ARBA" id="ARBA00022989"/>
    </source>
</evidence>
<accession>A0ABQ5JKS7</accession>
<keyword evidence="2" id="KW-0813">Transport</keyword>
<evidence type="ECO:0000313" key="8">
    <source>
        <dbReference type="EMBL" id="GKT04997.1"/>
    </source>
</evidence>
<feature type="transmembrane region" description="Helical" evidence="7">
    <location>
        <begin position="86"/>
        <end position="105"/>
    </location>
</feature>
<dbReference type="NCBIfam" id="NF011775">
    <property type="entry name" value="PRK15238.1"/>
    <property type="match status" value="1"/>
</dbReference>
<feature type="transmembrane region" description="Helical" evidence="7">
    <location>
        <begin position="328"/>
        <end position="350"/>
    </location>
</feature>
<dbReference type="PANTHER" id="PTHR42770:SF15">
    <property type="entry name" value="GLUTAMATE_GAMMA-AMINOBUTYRATE ANTIPORTER-RELATED"/>
    <property type="match status" value="1"/>
</dbReference>
<comment type="subcellular location">
    <subcellularLocation>
        <location evidence="1">Cell membrane</location>
        <topology evidence="1">Multi-pass membrane protein</topology>
    </subcellularLocation>
</comment>
<dbReference type="Pfam" id="PF13520">
    <property type="entry name" value="AA_permease_2"/>
    <property type="match status" value="1"/>
</dbReference>
<dbReference type="InterPro" id="IPR002293">
    <property type="entry name" value="AA/rel_permease1"/>
</dbReference>
<dbReference type="Gene3D" id="1.20.1740.10">
    <property type="entry name" value="Amino acid/polyamine transporter I"/>
    <property type="match status" value="1"/>
</dbReference>
<feature type="transmembrane region" description="Helical" evidence="7">
    <location>
        <begin position="443"/>
        <end position="464"/>
    </location>
</feature>
<feature type="transmembrane region" description="Helical" evidence="7">
    <location>
        <begin position="399"/>
        <end position="423"/>
    </location>
</feature>
<evidence type="ECO:0000256" key="7">
    <source>
        <dbReference type="SAM" id="Phobius"/>
    </source>
</evidence>
<keyword evidence="6 7" id="KW-0472">Membrane</keyword>
<keyword evidence="3" id="KW-1003">Cell membrane</keyword>
<feature type="transmembrane region" description="Helical" evidence="7">
    <location>
        <begin position="291"/>
        <end position="316"/>
    </location>
</feature>
<dbReference type="PANTHER" id="PTHR42770">
    <property type="entry name" value="AMINO ACID TRANSPORTER-RELATED"/>
    <property type="match status" value="1"/>
</dbReference>
<comment type="caution">
    <text evidence="8">The sequence shown here is derived from an EMBL/GenBank/DDBJ whole genome shotgun (WGS) entry which is preliminary data.</text>
</comment>
<organism evidence="8 9">
    <name type="scientific">Furfurilactobacillus curtus</name>
    <dbReference type="NCBI Taxonomy" id="1746200"/>
    <lineage>
        <taxon>Bacteria</taxon>
        <taxon>Bacillati</taxon>
        <taxon>Bacillota</taxon>
        <taxon>Bacilli</taxon>
        <taxon>Lactobacillales</taxon>
        <taxon>Lactobacillaceae</taxon>
        <taxon>Furfurilactobacillus</taxon>
    </lineage>
</organism>
<evidence type="ECO:0000256" key="2">
    <source>
        <dbReference type="ARBA" id="ARBA00022448"/>
    </source>
</evidence>
<protein>
    <submittedName>
        <fullName evidence="8">Glutamate/gamma-aminobutyrate family transporter YjeM</fullName>
    </submittedName>
</protein>
<feature type="transmembrane region" description="Helical" evidence="7">
    <location>
        <begin position="471"/>
        <end position="493"/>
    </location>
</feature>
<proteinExistence type="predicted"/>
<evidence type="ECO:0000256" key="3">
    <source>
        <dbReference type="ARBA" id="ARBA00022475"/>
    </source>
</evidence>
<feature type="transmembrane region" description="Helical" evidence="7">
    <location>
        <begin position="251"/>
        <end position="271"/>
    </location>
</feature>
<evidence type="ECO:0000256" key="4">
    <source>
        <dbReference type="ARBA" id="ARBA00022692"/>
    </source>
</evidence>
<dbReference type="PIRSF" id="PIRSF006060">
    <property type="entry name" value="AA_transporter"/>
    <property type="match status" value="1"/>
</dbReference>
<name>A0ABQ5JKS7_9LACO</name>
<evidence type="ECO:0000256" key="6">
    <source>
        <dbReference type="ARBA" id="ARBA00023136"/>
    </source>
</evidence>
<dbReference type="Proteomes" id="UP001628078">
    <property type="component" value="Unassembled WGS sequence"/>
</dbReference>
<feature type="transmembrane region" description="Helical" evidence="7">
    <location>
        <begin position="210"/>
        <end position="230"/>
    </location>
</feature>
<gene>
    <name evidence="8" type="ORF">JCM31185_02860</name>
</gene>
<dbReference type="EMBL" id="BQXO01000001">
    <property type="protein sequence ID" value="GKT04997.1"/>
    <property type="molecule type" value="Genomic_DNA"/>
</dbReference>
<feature type="transmembrane region" description="Helical" evidence="7">
    <location>
        <begin position="164"/>
        <end position="190"/>
    </location>
</feature>
<feature type="transmembrane region" description="Helical" evidence="7">
    <location>
        <begin position="125"/>
        <end position="152"/>
    </location>
</feature>